<dbReference type="Pfam" id="PF18926">
    <property type="entry name" value="DUF5676"/>
    <property type="match status" value="1"/>
</dbReference>
<evidence type="ECO:0000313" key="2">
    <source>
        <dbReference type="EMBL" id="NNM73874.1"/>
    </source>
</evidence>
<accession>A0A849I7X2</accession>
<keyword evidence="1" id="KW-0812">Transmembrane</keyword>
<evidence type="ECO:0000256" key="1">
    <source>
        <dbReference type="SAM" id="Phobius"/>
    </source>
</evidence>
<dbReference type="InterPro" id="IPR044020">
    <property type="entry name" value="DUF5676"/>
</dbReference>
<proteinExistence type="predicted"/>
<organism evidence="2 3">
    <name type="scientific">Enterovirga aerilata</name>
    <dbReference type="NCBI Taxonomy" id="2730920"/>
    <lineage>
        <taxon>Bacteria</taxon>
        <taxon>Pseudomonadati</taxon>
        <taxon>Pseudomonadota</taxon>
        <taxon>Alphaproteobacteria</taxon>
        <taxon>Hyphomicrobiales</taxon>
        <taxon>Methylobacteriaceae</taxon>
        <taxon>Enterovirga</taxon>
    </lineage>
</organism>
<name>A0A849I7X2_9HYPH</name>
<comment type="caution">
    <text evidence="2">The sequence shown here is derived from an EMBL/GenBank/DDBJ whole genome shotgun (WGS) entry which is preliminary data.</text>
</comment>
<feature type="transmembrane region" description="Helical" evidence="1">
    <location>
        <begin position="67"/>
        <end position="93"/>
    </location>
</feature>
<sequence>MATLTAGRGTSPATLYSGPLSLVATGTALTATLVGLFVLCYAFALLWPNAGVTHGWVVLFATDPSDVYRSFVQGILGSVAGAWVAAALFVPVYNRLAHA</sequence>
<evidence type="ECO:0000313" key="3">
    <source>
        <dbReference type="Proteomes" id="UP000564885"/>
    </source>
</evidence>
<feature type="transmembrane region" description="Helical" evidence="1">
    <location>
        <begin position="20"/>
        <end position="47"/>
    </location>
</feature>
<keyword evidence="3" id="KW-1185">Reference proteome</keyword>
<dbReference type="EMBL" id="JABEPP010000004">
    <property type="protein sequence ID" value="NNM73874.1"/>
    <property type="molecule type" value="Genomic_DNA"/>
</dbReference>
<keyword evidence="1" id="KW-0472">Membrane</keyword>
<protein>
    <submittedName>
        <fullName evidence="2">Uncharacterized protein</fullName>
    </submittedName>
</protein>
<dbReference type="AlphaFoldDB" id="A0A849I7X2"/>
<gene>
    <name evidence="2" type="ORF">HJG44_15935</name>
</gene>
<dbReference type="RefSeq" id="WP_171219319.1">
    <property type="nucleotide sequence ID" value="NZ_JABEPP010000004.1"/>
</dbReference>
<reference evidence="2 3" key="1">
    <citation type="submission" date="2020-04" db="EMBL/GenBank/DDBJ databases">
        <title>Enterovirga sp. isolate from soil.</title>
        <authorList>
            <person name="Chea S."/>
            <person name="Kim D.-U."/>
        </authorList>
    </citation>
    <scope>NUCLEOTIDE SEQUENCE [LARGE SCALE GENOMIC DNA]</scope>
    <source>
        <strain evidence="2 3">DB1703</strain>
    </source>
</reference>
<dbReference type="Proteomes" id="UP000564885">
    <property type="component" value="Unassembled WGS sequence"/>
</dbReference>
<keyword evidence="1" id="KW-1133">Transmembrane helix</keyword>